<evidence type="ECO:0008006" key="3">
    <source>
        <dbReference type="Google" id="ProtNLM"/>
    </source>
</evidence>
<dbReference type="EMBL" id="JACXAJ010000013">
    <property type="protein sequence ID" value="MBD1399017.1"/>
    <property type="molecule type" value="Genomic_DNA"/>
</dbReference>
<dbReference type="PROSITE" id="PS51257">
    <property type="entry name" value="PROKAR_LIPOPROTEIN"/>
    <property type="match status" value="1"/>
</dbReference>
<keyword evidence="2" id="KW-1185">Reference proteome</keyword>
<comment type="caution">
    <text evidence="1">The sequence shown here is derived from an EMBL/GenBank/DDBJ whole genome shotgun (WGS) entry which is preliminary data.</text>
</comment>
<gene>
    <name evidence="1" type="ORF">H9Q13_17745</name>
</gene>
<sequence length="157" mass="18495">MKVCLLKWLRTASLILLFYLMGGCDEVDRRLTIVNNTDKAMFYVLSTDSILDEGSPNYKKEVFKIGNAKDTVWVEQDYFVKPYSKKRNDILGGNGWTYFINRESSDSTLYVFFFNAMDLVDTPWEELRSEKKYIELHSFTVEELEKNNWKVVLENNN</sequence>
<name>A0ABR7XL40_9BACT</name>
<evidence type="ECO:0000313" key="1">
    <source>
        <dbReference type="EMBL" id="MBD1399017.1"/>
    </source>
</evidence>
<proteinExistence type="predicted"/>
<evidence type="ECO:0000313" key="2">
    <source>
        <dbReference type="Proteomes" id="UP000625551"/>
    </source>
</evidence>
<dbReference type="RefSeq" id="WP_191185141.1">
    <property type="nucleotide sequence ID" value="NZ_JACXAJ010000013.1"/>
</dbReference>
<organism evidence="1 2">
    <name type="scientific">Pontibacter aquaedesilientis</name>
    <dbReference type="NCBI Taxonomy" id="2766980"/>
    <lineage>
        <taxon>Bacteria</taxon>
        <taxon>Pseudomonadati</taxon>
        <taxon>Bacteroidota</taxon>
        <taxon>Cytophagia</taxon>
        <taxon>Cytophagales</taxon>
        <taxon>Hymenobacteraceae</taxon>
        <taxon>Pontibacter</taxon>
    </lineage>
</organism>
<reference evidence="1 2" key="1">
    <citation type="submission" date="2020-09" db="EMBL/GenBank/DDBJ databases">
        <title>Genome sequencing and assembly of Pontibacter sp.</title>
        <authorList>
            <person name="Chhetri G."/>
        </authorList>
    </citation>
    <scope>NUCLEOTIDE SEQUENCE [LARGE SCALE GENOMIC DNA]</scope>
    <source>
        <strain evidence="1 2">JH31</strain>
    </source>
</reference>
<protein>
    <recommendedName>
        <fullName evidence="3">Lipoprotein</fullName>
    </recommendedName>
</protein>
<accession>A0ABR7XL40</accession>
<dbReference type="Proteomes" id="UP000625551">
    <property type="component" value="Unassembled WGS sequence"/>
</dbReference>